<reference evidence="1 2" key="1">
    <citation type="submission" date="2017-07" db="EMBL/GenBank/DDBJ databases">
        <title>Draft sequence of Rhodococcus enclensis 23b-28.</title>
        <authorList>
            <person name="Besaury L."/>
            <person name="Sancelme M."/>
            <person name="Amato P."/>
            <person name="Lallement A."/>
            <person name="Delort A.-M."/>
        </authorList>
    </citation>
    <scope>NUCLEOTIDE SEQUENCE [LARGE SCALE GENOMIC DNA]</scope>
    <source>
        <strain evidence="1 2">23b-28</strain>
    </source>
</reference>
<protein>
    <submittedName>
        <fullName evidence="1">Uncharacterized protein</fullName>
    </submittedName>
</protein>
<dbReference type="Proteomes" id="UP000230886">
    <property type="component" value="Unassembled WGS sequence"/>
</dbReference>
<proteinExistence type="predicted"/>
<evidence type="ECO:0000313" key="1">
    <source>
        <dbReference type="EMBL" id="PCK22986.1"/>
    </source>
</evidence>
<organism evidence="1 2">
    <name type="scientific">Rhodococcus qingshengii</name>
    <dbReference type="NCBI Taxonomy" id="334542"/>
    <lineage>
        <taxon>Bacteria</taxon>
        <taxon>Bacillati</taxon>
        <taxon>Actinomycetota</taxon>
        <taxon>Actinomycetes</taxon>
        <taxon>Mycobacteriales</taxon>
        <taxon>Nocardiaceae</taxon>
        <taxon>Rhodococcus</taxon>
        <taxon>Rhodococcus erythropolis group</taxon>
    </lineage>
</organism>
<sequence length="379" mass="41598">MSAIAPTCVVDAEREALYEVCARLGRRMFYVDQDRESYTDRAYRLCVLGCPCRAHQGLAWPDKDSDDFVAGPSARQRMTRVFAAATDGGEFRWDESVQRRVSDVIRDALGDLARRRAARTSFSSRPERPLRKLPMSVGAKEVMFRLILGATGWRHNAPLAFFTGRCDTAAAAAYVADSVRASRRTAAAGPNLLASLPAAQLAELIREGRATIIAVEPNLWAALIEECCGWSASPTGSIVAEGDDVDRHRMCRFDGDAGFIDPAEAVCEPEGEVFPRPVVFEKAAPIHAALEYLVAAVDQGSAVVSAWLAGSSDVPASEEVVEWLDATRSGRRRSAAFVALRAVPKDELAMMLEDVRAYLQVSYTPYWDLLVRRARRQLG</sequence>
<gene>
    <name evidence="1" type="ORF">CHR55_31165</name>
</gene>
<evidence type="ECO:0000313" key="2">
    <source>
        <dbReference type="Proteomes" id="UP000230886"/>
    </source>
</evidence>
<accession>A0A2A5J0V4</accession>
<dbReference type="EMBL" id="NOVD01000059">
    <property type="protein sequence ID" value="PCK22986.1"/>
    <property type="molecule type" value="Genomic_DNA"/>
</dbReference>
<comment type="caution">
    <text evidence="1">The sequence shown here is derived from an EMBL/GenBank/DDBJ whole genome shotgun (WGS) entry which is preliminary data.</text>
</comment>
<name>A0A2A5J0V4_RHOSG</name>
<dbReference type="AlphaFoldDB" id="A0A2A5J0V4"/>
<dbReference type="RefSeq" id="WP_099698859.1">
    <property type="nucleotide sequence ID" value="NZ_NOVD01000059.1"/>
</dbReference>